<evidence type="ECO:0000256" key="4">
    <source>
        <dbReference type="ARBA" id="ARBA00022679"/>
    </source>
</evidence>
<dbReference type="Proteomes" id="UP000280296">
    <property type="component" value="Unassembled WGS sequence"/>
</dbReference>
<evidence type="ECO:0000256" key="3">
    <source>
        <dbReference type="ARBA" id="ARBA00022676"/>
    </source>
</evidence>
<dbReference type="InterPro" id="IPR050297">
    <property type="entry name" value="LipidA_mod_glycosyltrf_83"/>
</dbReference>
<comment type="subcellular location">
    <subcellularLocation>
        <location evidence="1">Cell membrane</location>
        <topology evidence="1">Multi-pass membrane protein</topology>
    </subcellularLocation>
</comment>
<accession>A0A432MG86</accession>
<gene>
    <name evidence="10" type="ORF">TsocGM_17955</name>
</gene>
<feature type="transmembrane region" description="Helical" evidence="9">
    <location>
        <begin position="102"/>
        <end position="119"/>
    </location>
</feature>
<feature type="transmembrane region" description="Helical" evidence="9">
    <location>
        <begin position="78"/>
        <end position="95"/>
    </location>
</feature>
<dbReference type="GO" id="GO:0016763">
    <property type="term" value="F:pentosyltransferase activity"/>
    <property type="evidence" value="ECO:0007669"/>
    <property type="project" value="TreeGrafter"/>
</dbReference>
<evidence type="ECO:0000313" key="11">
    <source>
        <dbReference type="Proteomes" id="UP000280296"/>
    </source>
</evidence>
<keyword evidence="6 9" id="KW-1133">Transmembrane helix</keyword>
<keyword evidence="7 9" id="KW-0472">Membrane</keyword>
<proteinExistence type="predicted"/>
<feature type="transmembrane region" description="Helical" evidence="9">
    <location>
        <begin position="355"/>
        <end position="373"/>
    </location>
</feature>
<protein>
    <recommendedName>
        <fullName evidence="12">Glycosyltransferase RgtA/B/C/D-like domain-containing protein</fullName>
    </recommendedName>
</protein>
<name>A0A432MG86_9BACT</name>
<evidence type="ECO:0000256" key="2">
    <source>
        <dbReference type="ARBA" id="ARBA00022475"/>
    </source>
</evidence>
<keyword evidence="4" id="KW-0808">Transferase</keyword>
<keyword evidence="11" id="KW-1185">Reference proteome</keyword>
<organism evidence="10 11">
    <name type="scientific">Tautonia sociabilis</name>
    <dbReference type="NCBI Taxonomy" id="2080755"/>
    <lineage>
        <taxon>Bacteria</taxon>
        <taxon>Pseudomonadati</taxon>
        <taxon>Planctomycetota</taxon>
        <taxon>Planctomycetia</taxon>
        <taxon>Isosphaerales</taxon>
        <taxon>Isosphaeraceae</taxon>
        <taxon>Tautonia</taxon>
    </lineage>
</organism>
<dbReference type="RefSeq" id="WP_126726844.1">
    <property type="nucleotide sequence ID" value="NZ_RYZH01000038.1"/>
</dbReference>
<feature type="transmembrane region" description="Helical" evidence="9">
    <location>
        <begin position="25"/>
        <end position="48"/>
    </location>
</feature>
<keyword evidence="5 9" id="KW-0812">Transmembrane</keyword>
<comment type="caution">
    <text evidence="10">The sequence shown here is derived from an EMBL/GenBank/DDBJ whole genome shotgun (WGS) entry which is preliminary data.</text>
</comment>
<keyword evidence="2" id="KW-1003">Cell membrane</keyword>
<dbReference type="GO" id="GO:0005886">
    <property type="term" value="C:plasma membrane"/>
    <property type="evidence" value="ECO:0007669"/>
    <property type="project" value="UniProtKB-SubCell"/>
</dbReference>
<keyword evidence="3" id="KW-0328">Glycosyltransferase</keyword>
<dbReference type="PANTHER" id="PTHR33908:SF11">
    <property type="entry name" value="MEMBRANE PROTEIN"/>
    <property type="match status" value="1"/>
</dbReference>
<dbReference type="PANTHER" id="PTHR33908">
    <property type="entry name" value="MANNOSYLTRANSFERASE YKCB-RELATED"/>
    <property type="match status" value="1"/>
</dbReference>
<evidence type="ECO:0008006" key="12">
    <source>
        <dbReference type="Google" id="ProtNLM"/>
    </source>
</evidence>
<feature type="transmembrane region" description="Helical" evidence="9">
    <location>
        <begin position="405"/>
        <end position="424"/>
    </location>
</feature>
<reference evidence="10 11" key="2">
    <citation type="submission" date="2019-01" db="EMBL/GenBank/DDBJ databases">
        <title>Tautonia sociabilis, a novel thermotolerant planctomycete of Isosphaeraceae family, isolated from a 4000 m deep subterranean habitat.</title>
        <authorList>
            <person name="Kovaleva O.L."/>
            <person name="Elcheninov A.G."/>
            <person name="Van Heerden E."/>
            <person name="Toshchakov S.V."/>
            <person name="Novikov A."/>
            <person name="Bonch-Osmolovskaya E.A."/>
            <person name="Kublanov I.V."/>
        </authorList>
    </citation>
    <scope>NUCLEOTIDE SEQUENCE [LARGE SCALE GENOMIC DNA]</scope>
    <source>
        <strain evidence="10 11">GM2012</strain>
    </source>
</reference>
<evidence type="ECO:0000256" key="9">
    <source>
        <dbReference type="SAM" id="Phobius"/>
    </source>
</evidence>
<evidence type="ECO:0000256" key="1">
    <source>
        <dbReference type="ARBA" id="ARBA00004651"/>
    </source>
</evidence>
<evidence type="ECO:0000256" key="5">
    <source>
        <dbReference type="ARBA" id="ARBA00022692"/>
    </source>
</evidence>
<dbReference type="OrthoDB" id="136232at2"/>
<sequence>MSESLTEQPAPIPASDSDSADLKRLVLVVFALALATRAAWAAAMPIALVSDSWAYDTLAKNLAEHGGYFLFEPDRPTAFWPVGGPALYALAYLLLGPGRTAILATNLVVGVSWVVLTAVLTRSWFGRRAAWVAGLALALWPSQIQSTTLLLSEPLFNLLLVLMLLGWGRLPASRPMLRGLALGPVMAALAYTRPIGALLPMVMAWCRLLSADRPRAEVPRLAVEVATSLAVMAVLIAPWTARNYRAFGQPVILQSSGGTNLWNGNHPPGEEPSDWDPAVIGADPSELNEAELSSAKKRVALDYIRSQPLAFLGRCARRVVLLHDRETITVVWNEQGLRDRFGPGVITPLKAASSAYWLAVLAAALVGSGLLLVRVGPIRWAGHPAIVLWGYFSAVYVITTAFDRYHFTSLPMVAALAGYAAAWLSGAPIREAVGPPDRDVEAEGPGPLEPEAVGHRR</sequence>
<feature type="region of interest" description="Disordered" evidence="8">
    <location>
        <begin position="434"/>
        <end position="457"/>
    </location>
</feature>
<feature type="transmembrane region" description="Helical" evidence="9">
    <location>
        <begin position="188"/>
        <end position="209"/>
    </location>
</feature>
<evidence type="ECO:0000313" key="10">
    <source>
        <dbReference type="EMBL" id="RUL85596.1"/>
    </source>
</evidence>
<evidence type="ECO:0000256" key="8">
    <source>
        <dbReference type="SAM" id="MobiDB-lite"/>
    </source>
</evidence>
<dbReference type="AlphaFoldDB" id="A0A432MG86"/>
<reference evidence="10 11" key="1">
    <citation type="submission" date="2018-12" db="EMBL/GenBank/DDBJ databases">
        <authorList>
            <person name="Toschakov S.V."/>
        </authorList>
    </citation>
    <scope>NUCLEOTIDE SEQUENCE [LARGE SCALE GENOMIC DNA]</scope>
    <source>
        <strain evidence="10 11">GM2012</strain>
    </source>
</reference>
<dbReference type="EMBL" id="RYZH01000038">
    <property type="protein sequence ID" value="RUL85596.1"/>
    <property type="molecule type" value="Genomic_DNA"/>
</dbReference>
<feature type="transmembrane region" description="Helical" evidence="9">
    <location>
        <begin position="380"/>
        <end position="399"/>
    </location>
</feature>
<evidence type="ECO:0000256" key="7">
    <source>
        <dbReference type="ARBA" id="ARBA00023136"/>
    </source>
</evidence>
<evidence type="ECO:0000256" key="6">
    <source>
        <dbReference type="ARBA" id="ARBA00022989"/>
    </source>
</evidence>
<dbReference type="GO" id="GO:0009103">
    <property type="term" value="P:lipopolysaccharide biosynthetic process"/>
    <property type="evidence" value="ECO:0007669"/>
    <property type="project" value="UniProtKB-ARBA"/>
</dbReference>
<feature type="transmembrane region" description="Helical" evidence="9">
    <location>
        <begin position="149"/>
        <end position="168"/>
    </location>
</feature>